<evidence type="ECO:0000313" key="2">
    <source>
        <dbReference type="EMBL" id="KAJ8481678.1"/>
    </source>
</evidence>
<name>A0AAD7XB51_9APHY</name>
<organism evidence="2 3">
    <name type="scientific">Trametes cubensis</name>
    <dbReference type="NCBI Taxonomy" id="1111947"/>
    <lineage>
        <taxon>Eukaryota</taxon>
        <taxon>Fungi</taxon>
        <taxon>Dikarya</taxon>
        <taxon>Basidiomycota</taxon>
        <taxon>Agaricomycotina</taxon>
        <taxon>Agaricomycetes</taxon>
        <taxon>Polyporales</taxon>
        <taxon>Polyporaceae</taxon>
        <taxon>Trametes</taxon>
    </lineage>
</organism>
<dbReference type="EMBL" id="JAPEVG010000131">
    <property type="protein sequence ID" value="KAJ8481678.1"/>
    <property type="molecule type" value="Genomic_DNA"/>
</dbReference>
<keyword evidence="3" id="KW-1185">Reference proteome</keyword>
<accession>A0AAD7XB51</accession>
<feature type="compositionally biased region" description="Basic residues" evidence="1">
    <location>
        <begin position="21"/>
        <end position="32"/>
    </location>
</feature>
<evidence type="ECO:0000313" key="3">
    <source>
        <dbReference type="Proteomes" id="UP001215151"/>
    </source>
</evidence>
<evidence type="ECO:0000256" key="1">
    <source>
        <dbReference type="SAM" id="MobiDB-lite"/>
    </source>
</evidence>
<reference evidence="2" key="1">
    <citation type="submission" date="2022-11" db="EMBL/GenBank/DDBJ databases">
        <title>Genome Sequence of Cubamyces cubensis.</title>
        <authorList>
            <person name="Buettner E."/>
        </authorList>
    </citation>
    <scope>NUCLEOTIDE SEQUENCE</scope>
    <source>
        <strain evidence="2">MPL-01</strain>
    </source>
</reference>
<dbReference type="Proteomes" id="UP001215151">
    <property type="component" value="Unassembled WGS sequence"/>
</dbReference>
<protein>
    <submittedName>
        <fullName evidence="2">Uncharacterized protein</fullName>
    </submittedName>
</protein>
<sequence length="159" mass="17795">MADEDAEERARIQRSKELRRARNQRHRQKLKDRKQDASRSETSDYDASIPSRGPISIPLTPNNALTSVLASLNARLRAWGFHEDRNGIRESLERAWHTAEADGLLDEIAEFLGSGMLDTLSAEASCALWASITSTVFKVQWAVAVLEALLDIWTIPVVP</sequence>
<feature type="compositionally biased region" description="Basic and acidic residues" evidence="1">
    <location>
        <begin position="33"/>
        <end position="42"/>
    </location>
</feature>
<feature type="region of interest" description="Disordered" evidence="1">
    <location>
        <begin position="1"/>
        <end position="52"/>
    </location>
</feature>
<dbReference type="AlphaFoldDB" id="A0AAD7XB51"/>
<feature type="compositionally biased region" description="Basic and acidic residues" evidence="1">
    <location>
        <begin position="8"/>
        <end position="20"/>
    </location>
</feature>
<gene>
    <name evidence="2" type="ORF">ONZ51_g5829</name>
</gene>
<comment type="caution">
    <text evidence="2">The sequence shown here is derived from an EMBL/GenBank/DDBJ whole genome shotgun (WGS) entry which is preliminary data.</text>
</comment>
<proteinExistence type="predicted"/>